<evidence type="ECO:0000259" key="3">
    <source>
        <dbReference type="PROSITE" id="PS50110"/>
    </source>
</evidence>
<dbReference type="Proteomes" id="UP000280434">
    <property type="component" value="Unassembled WGS sequence"/>
</dbReference>
<evidence type="ECO:0000313" key="4">
    <source>
        <dbReference type="EMBL" id="RKP44324.1"/>
    </source>
</evidence>
<dbReference type="PANTHER" id="PTHR44591:SF3">
    <property type="entry name" value="RESPONSE REGULATORY DOMAIN-CONTAINING PROTEIN"/>
    <property type="match status" value="1"/>
</dbReference>
<keyword evidence="5" id="KW-1185">Reference proteome</keyword>
<dbReference type="GO" id="GO:0000160">
    <property type="term" value="P:phosphorelay signal transduction system"/>
    <property type="evidence" value="ECO:0007669"/>
    <property type="project" value="InterPro"/>
</dbReference>
<comment type="caution">
    <text evidence="2">Lacks conserved residue(s) required for the propagation of feature annotation.</text>
</comment>
<dbReference type="InterPro" id="IPR050595">
    <property type="entry name" value="Bact_response_regulator"/>
</dbReference>
<dbReference type="SUPFAM" id="SSF52172">
    <property type="entry name" value="CheY-like"/>
    <property type="match status" value="1"/>
</dbReference>
<sequence>MKTDWHGKEPRPTAVKATQRAVAHSAVRKQVLVADPDDEALTELVNLLDSLGYETIAVHSVEQALEFAQQHLPDAVLVEIAAQQLEGLEGLDAARPLRELAGGSPLLLIALTGWGQPQYRQMALAAGFDVHLVKPIGVDQLSFLLSMTLV</sequence>
<evidence type="ECO:0000256" key="1">
    <source>
        <dbReference type="ARBA" id="ARBA00022553"/>
    </source>
</evidence>
<dbReference type="InterPro" id="IPR001789">
    <property type="entry name" value="Sig_transdc_resp-reg_receiver"/>
</dbReference>
<dbReference type="OrthoDB" id="5421695at2"/>
<feature type="domain" description="Response regulatory" evidence="3">
    <location>
        <begin position="30"/>
        <end position="149"/>
    </location>
</feature>
<organism evidence="4 5">
    <name type="scientific">Trinickia fusca</name>
    <dbReference type="NCBI Taxonomy" id="2419777"/>
    <lineage>
        <taxon>Bacteria</taxon>
        <taxon>Pseudomonadati</taxon>
        <taxon>Pseudomonadota</taxon>
        <taxon>Betaproteobacteria</taxon>
        <taxon>Burkholderiales</taxon>
        <taxon>Burkholderiaceae</taxon>
        <taxon>Trinickia</taxon>
    </lineage>
</organism>
<dbReference type="InterPro" id="IPR011006">
    <property type="entry name" value="CheY-like_superfamily"/>
</dbReference>
<evidence type="ECO:0000256" key="2">
    <source>
        <dbReference type="PROSITE-ProRule" id="PRU00169"/>
    </source>
</evidence>
<gene>
    <name evidence="4" type="ORF">D7S89_22610</name>
</gene>
<keyword evidence="1" id="KW-0597">Phosphoprotein</keyword>
<protein>
    <submittedName>
        <fullName evidence="4">Response regulator</fullName>
    </submittedName>
</protein>
<comment type="caution">
    <text evidence="4">The sequence shown here is derived from an EMBL/GenBank/DDBJ whole genome shotgun (WGS) entry which is preliminary data.</text>
</comment>
<accession>A0A494X7Z6</accession>
<dbReference type="AlphaFoldDB" id="A0A494X7Z6"/>
<dbReference type="PROSITE" id="PS50110">
    <property type="entry name" value="RESPONSE_REGULATORY"/>
    <property type="match status" value="1"/>
</dbReference>
<reference evidence="4 5" key="1">
    <citation type="submission" date="2018-10" db="EMBL/GenBank/DDBJ databases">
        <title>Paraburkholderia sp. 7MK8-2, isolated from soil.</title>
        <authorList>
            <person name="Gao Z.-H."/>
            <person name="Qiu L.-H."/>
        </authorList>
    </citation>
    <scope>NUCLEOTIDE SEQUENCE [LARGE SCALE GENOMIC DNA]</scope>
    <source>
        <strain evidence="4 5">7MK8-2</strain>
    </source>
</reference>
<evidence type="ECO:0000313" key="5">
    <source>
        <dbReference type="Proteomes" id="UP000280434"/>
    </source>
</evidence>
<dbReference type="EMBL" id="RBZV01000013">
    <property type="protein sequence ID" value="RKP44324.1"/>
    <property type="molecule type" value="Genomic_DNA"/>
</dbReference>
<dbReference type="PANTHER" id="PTHR44591">
    <property type="entry name" value="STRESS RESPONSE REGULATOR PROTEIN 1"/>
    <property type="match status" value="1"/>
</dbReference>
<name>A0A494X7Z6_9BURK</name>
<dbReference type="Gene3D" id="3.40.50.2300">
    <property type="match status" value="1"/>
</dbReference>
<dbReference type="Pfam" id="PF00072">
    <property type="entry name" value="Response_reg"/>
    <property type="match status" value="1"/>
</dbReference>
<dbReference type="SMART" id="SM00448">
    <property type="entry name" value="REC"/>
    <property type="match status" value="1"/>
</dbReference>
<proteinExistence type="predicted"/>